<evidence type="ECO:0000256" key="1">
    <source>
        <dbReference type="ARBA" id="ARBA00004123"/>
    </source>
</evidence>
<feature type="compositionally biased region" description="Polar residues" evidence="8">
    <location>
        <begin position="369"/>
        <end position="380"/>
    </location>
</feature>
<feature type="compositionally biased region" description="Polar residues" evidence="8">
    <location>
        <begin position="196"/>
        <end position="211"/>
    </location>
</feature>
<sequence>MDFPSQRRQHGLPSIQIEDRRPAAANYGLPFSRAINIPHPPRGNPAPPPLPPPRDPFSGPSFVDQQQSVPSRSYYDDSRQNASSMSSFGSSIYGSMENGGGLPPLQRPESRSPYTDEGYASMNSIRLPSLFNNDFGRLHSQYNLNSANEYSSSIKDKLDSHIPTRPKASHSFSRPSYSDFQSTRPPLHTTLPPLVNHSSLPSYPSRTNTLDSPPADAYSSSAISPNSSTHPFSFSNHSDHDRSPPQYHRMSTSSRNGYDSPMDEHDMQRMNLFDRDRVGSKRRATSPPEIEQPLPPAPHQVEMVRRRELHRGSPAPRLSTIPQVPMAHSGPAVSMIGTTYDRVSPGSAPSGPAMVMANESVAPPHLASSGGSPMNISPRGSVSRAPHQRNSSVASPRRINELKGDGPKVPTFWVCECCAKKPRKFQTIEELHAHEAEKQYECQYCHNRFKNKNEAERHQNSLHVRRHSWSCKALDNFNKAFHENLASNGTLDICGYCGKDFERRGFYKADGVSRDISEQDREERIHHLQTAHKFRECNSSKKFFRADHFRQHLKHSHSGTSGKWTNQLENACMRDEPPLM</sequence>
<dbReference type="AlphaFoldDB" id="A0A2C5XDB5"/>
<dbReference type="PROSITE" id="PS00028">
    <property type="entry name" value="ZINC_FINGER_C2H2_1"/>
    <property type="match status" value="1"/>
</dbReference>
<keyword evidence="3" id="KW-0677">Repeat</keyword>
<dbReference type="InterPro" id="IPR057026">
    <property type="entry name" value="Znf-C2H2_ascomycetes"/>
</dbReference>
<keyword evidence="2" id="KW-0479">Metal-binding</keyword>
<feature type="region of interest" description="Disordered" evidence="8">
    <location>
        <begin position="362"/>
        <end position="403"/>
    </location>
</feature>
<feature type="compositionally biased region" description="Low complexity" evidence="8">
    <location>
        <begin position="83"/>
        <end position="96"/>
    </location>
</feature>
<comment type="caution">
    <text evidence="10">The sequence shown here is derived from an EMBL/GenBank/DDBJ whole genome shotgun (WGS) entry which is preliminary data.</text>
</comment>
<evidence type="ECO:0000256" key="6">
    <source>
        <dbReference type="ARBA" id="ARBA00023242"/>
    </source>
</evidence>
<feature type="compositionally biased region" description="Pro residues" evidence="8">
    <location>
        <begin position="38"/>
        <end position="55"/>
    </location>
</feature>
<evidence type="ECO:0000256" key="5">
    <source>
        <dbReference type="ARBA" id="ARBA00022833"/>
    </source>
</evidence>
<dbReference type="Proteomes" id="UP000222788">
    <property type="component" value="Unassembled WGS sequence"/>
</dbReference>
<protein>
    <recommendedName>
        <fullName evidence="9">C2H2-type domain-containing protein</fullName>
    </recommendedName>
</protein>
<evidence type="ECO:0000256" key="4">
    <source>
        <dbReference type="ARBA" id="ARBA00022771"/>
    </source>
</evidence>
<dbReference type="STRING" id="1035309.A0A2C5XDB5"/>
<keyword evidence="5" id="KW-0862">Zinc</keyword>
<evidence type="ECO:0000313" key="11">
    <source>
        <dbReference type="Proteomes" id="UP000222788"/>
    </source>
</evidence>
<evidence type="ECO:0000259" key="9">
    <source>
        <dbReference type="PROSITE" id="PS50157"/>
    </source>
</evidence>
<feature type="compositionally biased region" description="Polar residues" evidence="8">
    <location>
        <begin position="170"/>
        <end position="182"/>
    </location>
</feature>
<feature type="compositionally biased region" description="Low complexity" evidence="8">
    <location>
        <begin position="212"/>
        <end position="228"/>
    </location>
</feature>
<feature type="region of interest" description="Disordered" evidence="8">
    <location>
        <begin position="1"/>
        <end position="119"/>
    </location>
</feature>
<dbReference type="GO" id="GO:0005634">
    <property type="term" value="C:nucleus"/>
    <property type="evidence" value="ECO:0007669"/>
    <property type="project" value="UniProtKB-SubCell"/>
</dbReference>
<evidence type="ECO:0000256" key="3">
    <source>
        <dbReference type="ARBA" id="ARBA00022737"/>
    </source>
</evidence>
<dbReference type="Pfam" id="PF24537">
    <property type="entry name" value="zf-C2H2_fungi"/>
    <property type="match status" value="1"/>
</dbReference>
<evidence type="ECO:0000313" key="10">
    <source>
        <dbReference type="EMBL" id="PHH54740.1"/>
    </source>
</evidence>
<dbReference type="EMBL" id="APWK03000020">
    <property type="protein sequence ID" value="PHH54740.1"/>
    <property type="molecule type" value="Genomic_DNA"/>
</dbReference>
<organism evidence="10 11">
    <name type="scientific">Ceratocystis fimbriata CBS 114723</name>
    <dbReference type="NCBI Taxonomy" id="1035309"/>
    <lineage>
        <taxon>Eukaryota</taxon>
        <taxon>Fungi</taxon>
        <taxon>Dikarya</taxon>
        <taxon>Ascomycota</taxon>
        <taxon>Pezizomycotina</taxon>
        <taxon>Sordariomycetes</taxon>
        <taxon>Hypocreomycetidae</taxon>
        <taxon>Microascales</taxon>
        <taxon>Ceratocystidaceae</taxon>
        <taxon>Ceratocystis</taxon>
    </lineage>
</organism>
<dbReference type="PANTHER" id="PTHR16515:SF49">
    <property type="entry name" value="GASTRULA ZINC FINGER PROTEIN XLCGF49.1-LIKE-RELATED"/>
    <property type="match status" value="1"/>
</dbReference>
<name>A0A2C5XDB5_9PEZI</name>
<reference evidence="10 11" key="2">
    <citation type="journal article" date="2013" name="IMA Fungus">
        <title>IMA Genome-F 1: Ceratocystis fimbriata: Draft nuclear genome sequence for the plant pathogen, Ceratocystis fimbriata.</title>
        <authorList>
            <person name="Wilken P.M."/>
            <person name="Steenkamp E.T."/>
            <person name="Wingfield M.J."/>
            <person name="de Beer Z.W."/>
            <person name="Wingfield B.D."/>
        </authorList>
    </citation>
    <scope>NUCLEOTIDE SEQUENCE [LARGE SCALE GENOMIC DNA]</scope>
    <source>
        <strain evidence="10 11">CBS 114723</strain>
    </source>
</reference>
<evidence type="ECO:0000256" key="7">
    <source>
        <dbReference type="PROSITE-ProRule" id="PRU00042"/>
    </source>
</evidence>
<evidence type="ECO:0000256" key="2">
    <source>
        <dbReference type="ARBA" id="ARBA00022723"/>
    </source>
</evidence>
<feature type="domain" description="C2H2-type" evidence="9">
    <location>
        <begin position="440"/>
        <end position="468"/>
    </location>
</feature>
<keyword evidence="6" id="KW-0539">Nucleus</keyword>
<accession>A0A2C5XDB5</accession>
<feature type="compositionally biased region" description="Low complexity" evidence="8">
    <location>
        <begin position="183"/>
        <end position="194"/>
    </location>
</feature>
<gene>
    <name evidence="10" type="ORF">CFIMG_002519RA</name>
</gene>
<keyword evidence="11" id="KW-1185">Reference proteome</keyword>
<evidence type="ECO:0000256" key="8">
    <source>
        <dbReference type="SAM" id="MobiDB-lite"/>
    </source>
</evidence>
<proteinExistence type="predicted"/>
<comment type="subcellular location">
    <subcellularLocation>
        <location evidence="1">Nucleus</location>
    </subcellularLocation>
</comment>
<reference evidence="10 11" key="1">
    <citation type="journal article" date="2013" name="Fungal Biol.">
        <title>Analysis of microsatellite markers in the genome of the plant pathogen Ceratocystis fimbriata.</title>
        <authorList>
            <person name="Simpson M.C."/>
            <person name="Wilken P.M."/>
            <person name="Coetzee M.P."/>
            <person name="Wingfield M.J."/>
            <person name="Wingfield B.D."/>
        </authorList>
    </citation>
    <scope>NUCLEOTIDE SEQUENCE [LARGE SCALE GENOMIC DNA]</scope>
    <source>
        <strain evidence="10 11">CBS 114723</strain>
    </source>
</reference>
<dbReference type="InterPro" id="IPR050331">
    <property type="entry name" value="Zinc_finger"/>
</dbReference>
<dbReference type="PROSITE" id="PS50157">
    <property type="entry name" value="ZINC_FINGER_C2H2_2"/>
    <property type="match status" value="1"/>
</dbReference>
<keyword evidence="4 7" id="KW-0863">Zinc-finger</keyword>
<dbReference type="GO" id="GO:0008270">
    <property type="term" value="F:zinc ion binding"/>
    <property type="evidence" value="ECO:0007669"/>
    <property type="project" value="UniProtKB-KW"/>
</dbReference>
<dbReference type="PANTHER" id="PTHR16515">
    <property type="entry name" value="PR DOMAIN ZINC FINGER PROTEIN"/>
    <property type="match status" value="1"/>
</dbReference>
<dbReference type="InterPro" id="IPR013087">
    <property type="entry name" value="Znf_C2H2_type"/>
</dbReference>
<feature type="region of interest" description="Disordered" evidence="8">
    <location>
        <begin position="158"/>
        <end position="264"/>
    </location>
</feature>
<dbReference type="OrthoDB" id="3524154at2759"/>